<dbReference type="KEGG" id="sli:Slin_3976"/>
<accession>D2QIP0</accession>
<dbReference type="RefSeq" id="WP_012928477.1">
    <property type="nucleotide sequence ID" value="NC_013730.1"/>
</dbReference>
<dbReference type="HOGENOM" id="CLU_1155460_0_0_10"/>
<dbReference type="AlphaFoldDB" id="D2QIP0"/>
<keyword evidence="2" id="KW-1185">Reference proteome</keyword>
<gene>
    <name evidence="1" type="ordered locus">Slin_3976</name>
</gene>
<dbReference type="EMBL" id="CP001769">
    <property type="protein sequence ID" value="ADB39966.1"/>
    <property type="molecule type" value="Genomic_DNA"/>
</dbReference>
<name>D2QIP0_SPILD</name>
<evidence type="ECO:0000313" key="1">
    <source>
        <dbReference type="EMBL" id="ADB39966.1"/>
    </source>
</evidence>
<dbReference type="Proteomes" id="UP000002028">
    <property type="component" value="Chromosome"/>
</dbReference>
<sequence>MFRFNTDKYDFWPIYEAIKRFYPIGIRGINLDGDNQMFLSYPGLKELEAIIVDNIHNESHFAERWSNFTQEIQDETGKEVIGTTYGQAPSFSSFVLLEKTSVDNLTRTKEIHFFVSLVGPFYTVIGQDTSTVLRDGKYHYRGTNYLVVSPEDEFADVFKRICAKIEDRFKGYRFVPFEICKQTITGLSVRYSDEKLDAIFHALFNNSLNLTTWNWLGNDYYKSADWIKEGWKGSDGDWIIYPPLGSN</sequence>
<evidence type="ECO:0000313" key="2">
    <source>
        <dbReference type="Proteomes" id="UP000002028"/>
    </source>
</evidence>
<reference evidence="1 2" key="1">
    <citation type="journal article" date="2010" name="Stand. Genomic Sci.">
        <title>Complete genome sequence of Spirosoma linguale type strain (1).</title>
        <authorList>
            <person name="Lail K."/>
            <person name="Sikorski J."/>
            <person name="Saunders E."/>
            <person name="Lapidus A."/>
            <person name="Glavina Del Rio T."/>
            <person name="Copeland A."/>
            <person name="Tice H."/>
            <person name="Cheng J.-F."/>
            <person name="Lucas S."/>
            <person name="Nolan M."/>
            <person name="Bruce D."/>
            <person name="Goodwin L."/>
            <person name="Pitluck S."/>
            <person name="Ivanova N."/>
            <person name="Mavromatis K."/>
            <person name="Ovchinnikova G."/>
            <person name="Pati A."/>
            <person name="Chen A."/>
            <person name="Palaniappan K."/>
            <person name="Land M."/>
            <person name="Hauser L."/>
            <person name="Chang Y.-J."/>
            <person name="Jeffries C.D."/>
            <person name="Chain P."/>
            <person name="Brettin T."/>
            <person name="Detter J.C."/>
            <person name="Schuetze A."/>
            <person name="Rohde M."/>
            <person name="Tindall B.J."/>
            <person name="Goeker M."/>
            <person name="Bristow J."/>
            <person name="Eisen J.A."/>
            <person name="Markowitz V."/>
            <person name="Hugenholtz P."/>
            <person name="Kyrpides N.C."/>
            <person name="Klenk H.-P."/>
            <person name="Chen F."/>
        </authorList>
    </citation>
    <scope>NUCLEOTIDE SEQUENCE [LARGE SCALE GENOMIC DNA]</scope>
    <source>
        <strain evidence="2">ATCC 33905 / DSM 74 / LMG 10896 / Claus 1</strain>
    </source>
</reference>
<dbReference type="eggNOG" id="ENOG5031R12">
    <property type="taxonomic scope" value="Bacteria"/>
</dbReference>
<protein>
    <submittedName>
        <fullName evidence="1">Uncharacterized protein</fullName>
    </submittedName>
</protein>
<organism evidence="1 2">
    <name type="scientific">Spirosoma linguale (strain ATCC 33905 / DSM 74 / LMG 10896 / Claus 1)</name>
    <dbReference type="NCBI Taxonomy" id="504472"/>
    <lineage>
        <taxon>Bacteria</taxon>
        <taxon>Pseudomonadati</taxon>
        <taxon>Bacteroidota</taxon>
        <taxon>Cytophagia</taxon>
        <taxon>Cytophagales</taxon>
        <taxon>Cytophagaceae</taxon>
        <taxon>Spirosoma</taxon>
    </lineage>
</organism>
<proteinExistence type="predicted"/>